<feature type="transmembrane region" description="Helical" evidence="1">
    <location>
        <begin position="15"/>
        <end position="36"/>
    </location>
</feature>
<gene>
    <name evidence="2" type="ORF">QBC36DRAFT_22437</name>
</gene>
<dbReference type="EMBL" id="MU866230">
    <property type="protein sequence ID" value="KAK4175553.1"/>
    <property type="molecule type" value="Genomic_DNA"/>
</dbReference>
<protein>
    <submittedName>
        <fullName evidence="2">Uncharacterized protein</fullName>
    </submittedName>
</protein>
<dbReference type="AlphaFoldDB" id="A0AAN7A663"/>
<evidence type="ECO:0000256" key="1">
    <source>
        <dbReference type="SAM" id="Phobius"/>
    </source>
</evidence>
<accession>A0AAN7A663</accession>
<sequence>MVIYRGYSLGRMMRLFRFFFFCFLFTWTEGNVVMGWNQLFQFFFYFVKWSLFGSGSSFSDCYSLFSRSSNSVARDG</sequence>
<reference evidence="2" key="1">
    <citation type="journal article" date="2023" name="Mol. Phylogenet. Evol.">
        <title>Genome-scale phylogeny and comparative genomics of the fungal order Sordariales.</title>
        <authorList>
            <person name="Hensen N."/>
            <person name="Bonometti L."/>
            <person name="Westerberg I."/>
            <person name="Brannstrom I.O."/>
            <person name="Guillou S."/>
            <person name="Cros-Aarteil S."/>
            <person name="Calhoun S."/>
            <person name="Haridas S."/>
            <person name="Kuo A."/>
            <person name="Mondo S."/>
            <person name="Pangilinan J."/>
            <person name="Riley R."/>
            <person name="LaButti K."/>
            <person name="Andreopoulos B."/>
            <person name="Lipzen A."/>
            <person name="Chen C."/>
            <person name="Yan M."/>
            <person name="Daum C."/>
            <person name="Ng V."/>
            <person name="Clum A."/>
            <person name="Steindorff A."/>
            <person name="Ohm R.A."/>
            <person name="Martin F."/>
            <person name="Silar P."/>
            <person name="Natvig D.O."/>
            <person name="Lalanne C."/>
            <person name="Gautier V."/>
            <person name="Ament-Velasquez S.L."/>
            <person name="Kruys A."/>
            <person name="Hutchinson M.I."/>
            <person name="Powell A.J."/>
            <person name="Barry K."/>
            <person name="Miller A.N."/>
            <person name="Grigoriev I.V."/>
            <person name="Debuchy R."/>
            <person name="Gladieux P."/>
            <person name="Hiltunen Thoren M."/>
            <person name="Johannesson H."/>
        </authorList>
    </citation>
    <scope>NUCLEOTIDE SEQUENCE</scope>
    <source>
        <strain evidence="2">CBS 892.96</strain>
    </source>
</reference>
<keyword evidence="1" id="KW-0472">Membrane</keyword>
<keyword evidence="1" id="KW-1133">Transmembrane helix</keyword>
<proteinExistence type="predicted"/>
<organism evidence="2 3">
    <name type="scientific">Triangularia setosa</name>
    <dbReference type="NCBI Taxonomy" id="2587417"/>
    <lineage>
        <taxon>Eukaryota</taxon>
        <taxon>Fungi</taxon>
        <taxon>Dikarya</taxon>
        <taxon>Ascomycota</taxon>
        <taxon>Pezizomycotina</taxon>
        <taxon>Sordariomycetes</taxon>
        <taxon>Sordariomycetidae</taxon>
        <taxon>Sordariales</taxon>
        <taxon>Podosporaceae</taxon>
        <taxon>Triangularia</taxon>
    </lineage>
</organism>
<dbReference type="Proteomes" id="UP001302321">
    <property type="component" value="Unassembled WGS sequence"/>
</dbReference>
<evidence type="ECO:0000313" key="2">
    <source>
        <dbReference type="EMBL" id="KAK4175553.1"/>
    </source>
</evidence>
<comment type="caution">
    <text evidence="2">The sequence shown here is derived from an EMBL/GenBank/DDBJ whole genome shotgun (WGS) entry which is preliminary data.</text>
</comment>
<keyword evidence="3" id="KW-1185">Reference proteome</keyword>
<name>A0AAN7A663_9PEZI</name>
<reference evidence="2" key="2">
    <citation type="submission" date="2023-05" db="EMBL/GenBank/DDBJ databases">
        <authorList>
            <consortium name="Lawrence Berkeley National Laboratory"/>
            <person name="Steindorff A."/>
            <person name="Hensen N."/>
            <person name="Bonometti L."/>
            <person name="Westerberg I."/>
            <person name="Brannstrom I.O."/>
            <person name="Guillou S."/>
            <person name="Cros-Aarteil S."/>
            <person name="Calhoun S."/>
            <person name="Haridas S."/>
            <person name="Kuo A."/>
            <person name="Mondo S."/>
            <person name="Pangilinan J."/>
            <person name="Riley R."/>
            <person name="Labutti K."/>
            <person name="Andreopoulos B."/>
            <person name="Lipzen A."/>
            <person name="Chen C."/>
            <person name="Yanf M."/>
            <person name="Daum C."/>
            <person name="Ng V."/>
            <person name="Clum A."/>
            <person name="Ohm R."/>
            <person name="Martin F."/>
            <person name="Silar P."/>
            <person name="Natvig D."/>
            <person name="Lalanne C."/>
            <person name="Gautier V."/>
            <person name="Ament-Velasquez S.L."/>
            <person name="Kruys A."/>
            <person name="Hutchinson M.I."/>
            <person name="Powell A.J."/>
            <person name="Barry K."/>
            <person name="Miller A.N."/>
            <person name="Grigoriev I.V."/>
            <person name="Debuchy R."/>
            <person name="Gladieux P."/>
            <person name="Thoren M.H."/>
            <person name="Johannesson H."/>
        </authorList>
    </citation>
    <scope>NUCLEOTIDE SEQUENCE</scope>
    <source>
        <strain evidence="2">CBS 892.96</strain>
    </source>
</reference>
<evidence type="ECO:0000313" key="3">
    <source>
        <dbReference type="Proteomes" id="UP001302321"/>
    </source>
</evidence>
<keyword evidence="1" id="KW-0812">Transmembrane</keyword>